<dbReference type="OrthoDB" id="9837654at2759"/>
<comment type="caution">
    <text evidence="18">The sequence shown here is derived from an EMBL/GenBank/DDBJ whole genome shotgun (WGS) entry which is preliminary data.</text>
</comment>
<protein>
    <recommendedName>
        <fullName evidence="4">NADH-ubiquinone oxidoreductase chain 6</fullName>
        <ecNumber evidence="3">7.1.1.2</ecNumber>
    </recommendedName>
    <alternativeName>
        <fullName evidence="14">NADH dehydrogenase subunit 6</fullName>
    </alternativeName>
</protein>
<evidence type="ECO:0000256" key="14">
    <source>
        <dbReference type="ARBA" id="ARBA00031019"/>
    </source>
</evidence>
<feature type="transmembrane region" description="Helical" evidence="16">
    <location>
        <begin position="42"/>
        <end position="69"/>
    </location>
</feature>
<accession>A0A852NYW0</accession>
<evidence type="ECO:0000256" key="7">
    <source>
        <dbReference type="ARBA" id="ARBA00022692"/>
    </source>
</evidence>
<evidence type="ECO:0000256" key="13">
    <source>
        <dbReference type="ARBA" id="ARBA00023136"/>
    </source>
</evidence>
<evidence type="ECO:0000256" key="2">
    <source>
        <dbReference type="ARBA" id="ARBA00005698"/>
    </source>
</evidence>
<keyword evidence="7 16" id="KW-0812">Transmembrane</keyword>
<keyword evidence="6" id="KW-0679">Respiratory chain</keyword>
<sequence length="92" mass="9607">MTCAVLFLALCFVLRGLALPSNPSLYNGAGGLVLASIAKCGWLLSLGVSFVSLVLFMVYLCGMSVGYIYSLSLAADPSPETWGFGCYGEGLV</sequence>
<gene>
    <name evidence="18" type="primary">Mtnd6</name>
    <name evidence="18" type="ORF">ATRCLA_R10435</name>
</gene>
<feature type="non-terminal residue" evidence="18">
    <location>
        <position position="1"/>
    </location>
</feature>
<keyword evidence="11" id="KW-0520">NAD</keyword>
<evidence type="ECO:0000256" key="12">
    <source>
        <dbReference type="ARBA" id="ARBA00023128"/>
    </source>
</evidence>
<comment type="catalytic activity">
    <reaction evidence="15">
        <text>a ubiquinone + NADH + 5 H(+)(in) = a ubiquinol + NAD(+) + 4 H(+)(out)</text>
        <dbReference type="Rhea" id="RHEA:29091"/>
        <dbReference type="Rhea" id="RHEA-COMP:9565"/>
        <dbReference type="Rhea" id="RHEA-COMP:9566"/>
        <dbReference type="ChEBI" id="CHEBI:15378"/>
        <dbReference type="ChEBI" id="CHEBI:16389"/>
        <dbReference type="ChEBI" id="CHEBI:17976"/>
        <dbReference type="ChEBI" id="CHEBI:57540"/>
        <dbReference type="ChEBI" id="CHEBI:57945"/>
        <dbReference type="EC" id="7.1.1.2"/>
    </reaction>
</comment>
<keyword evidence="13 16" id="KW-0472">Membrane</keyword>
<dbReference type="GO" id="GO:0031966">
    <property type="term" value="C:mitochondrial membrane"/>
    <property type="evidence" value="ECO:0007669"/>
    <property type="project" value="UniProtKB-SubCell"/>
</dbReference>
<keyword evidence="8" id="KW-1278">Translocase</keyword>
<organism evidence="18 19">
    <name type="scientific">Atrichornis clamosus</name>
    <dbReference type="NCBI Taxonomy" id="449594"/>
    <lineage>
        <taxon>Eukaryota</taxon>
        <taxon>Metazoa</taxon>
        <taxon>Chordata</taxon>
        <taxon>Craniata</taxon>
        <taxon>Vertebrata</taxon>
        <taxon>Euteleostomi</taxon>
        <taxon>Archelosauria</taxon>
        <taxon>Archosauria</taxon>
        <taxon>Dinosauria</taxon>
        <taxon>Saurischia</taxon>
        <taxon>Theropoda</taxon>
        <taxon>Coelurosauria</taxon>
        <taxon>Aves</taxon>
        <taxon>Neognathae</taxon>
        <taxon>Neoaves</taxon>
        <taxon>Telluraves</taxon>
        <taxon>Australaves</taxon>
        <taxon>Passeriformes</taxon>
        <taxon>Menuridae</taxon>
        <taxon>Atrichornis</taxon>
    </lineage>
</organism>
<comment type="similarity">
    <text evidence="2">Belongs to the complex I subunit 6 family.</text>
</comment>
<keyword evidence="17" id="KW-0732">Signal</keyword>
<dbReference type="AlphaFoldDB" id="A0A852NYW0"/>
<evidence type="ECO:0000256" key="9">
    <source>
        <dbReference type="ARBA" id="ARBA00022982"/>
    </source>
</evidence>
<feature type="signal peptide" evidence="17">
    <location>
        <begin position="1"/>
        <end position="18"/>
    </location>
</feature>
<proteinExistence type="inferred from homology"/>
<evidence type="ECO:0000256" key="10">
    <source>
        <dbReference type="ARBA" id="ARBA00022989"/>
    </source>
</evidence>
<evidence type="ECO:0000313" key="19">
    <source>
        <dbReference type="Proteomes" id="UP000658642"/>
    </source>
</evidence>
<dbReference type="EMBL" id="WBMZ01008523">
    <property type="protein sequence ID" value="NXY19736.1"/>
    <property type="molecule type" value="Genomic_DNA"/>
</dbReference>
<evidence type="ECO:0000256" key="16">
    <source>
        <dbReference type="SAM" id="Phobius"/>
    </source>
</evidence>
<dbReference type="InterPro" id="IPR050269">
    <property type="entry name" value="ComplexI_Subunit6"/>
</dbReference>
<dbReference type="PANTHER" id="PTHR11435">
    <property type="entry name" value="NADH UBIQUINONE OXIDOREDUCTASE SUBUNIT ND6"/>
    <property type="match status" value="1"/>
</dbReference>
<keyword evidence="9" id="KW-0249">Electron transport</keyword>
<feature type="chain" id="PRO_5033038455" description="NADH-ubiquinone oxidoreductase chain 6" evidence="17">
    <location>
        <begin position="19"/>
        <end position="92"/>
    </location>
</feature>
<dbReference type="Proteomes" id="UP000658642">
    <property type="component" value="Unassembled WGS sequence"/>
</dbReference>
<evidence type="ECO:0000256" key="6">
    <source>
        <dbReference type="ARBA" id="ARBA00022660"/>
    </source>
</evidence>
<comment type="subcellular location">
    <subcellularLocation>
        <location evidence="1">Mitochondrion membrane</location>
        <topology evidence="1">Multi-pass membrane protein</topology>
    </subcellularLocation>
</comment>
<name>A0A852NYW0_9PASS</name>
<evidence type="ECO:0000256" key="11">
    <source>
        <dbReference type="ARBA" id="ARBA00023027"/>
    </source>
</evidence>
<evidence type="ECO:0000256" key="17">
    <source>
        <dbReference type="SAM" id="SignalP"/>
    </source>
</evidence>
<dbReference type="GO" id="GO:0008137">
    <property type="term" value="F:NADH dehydrogenase (ubiquinone) activity"/>
    <property type="evidence" value="ECO:0007669"/>
    <property type="project" value="UniProtKB-EC"/>
</dbReference>
<reference evidence="18" key="1">
    <citation type="submission" date="2020-02" db="EMBL/GenBank/DDBJ databases">
        <title>Bird 10,000 Genomes (B10K) Project - Family phase.</title>
        <authorList>
            <person name="Zhang G."/>
        </authorList>
    </citation>
    <scope>NUCLEOTIDE SEQUENCE</scope>
    <source>
        <strain evidence="18">B10K-DU-029-61</strain>
        <tissue evidence="18">Blood</tissue>
    </source>
</reference>
<dbReference type="EC" id="7.1.1.2" evidence="3"/>
<evidence type="ECO:0000256" key="4">
    <source>
        <dbReference type="ARBA" id="ARBA00021095"/>
    </source>
</evidence>
<evidence type="ECO:0000256" key="8">
    <source>
        <dbReference type="ARBA" id="ARBA00022967"/>
    </source>
</evidence>
<keyword evidence="19" id="KW-1185">Reference proteome</keyword>
<keyword evidence="5" id="KW-0813">Transport</keyword>
<evidence type="ECO:0000313" key="18">
    <source>
        <dbReference type="EMBL" id="NXY19736.1"/>
    </source>
</evidence>
<evidence type="ECO:0000256" key="15">
    <source>
        <dbReference type="ARBA" id="ARBA00049551"/>
    </source>
</evidence>
<keyword evidence="12" id="KW-0496">Mitochondrion</keyword>
<keyword evidence="10 16" id="KW-1133">Transmembrane helix</keyword>
<dbReference type="PANTHER" id="PTHR11435:SF1">
    <property type="entry name" value="NADH-UBIQUINONE OXIDOREDUCTASE CHAIN 6"/>
    <property type="match status" value="1"/>
</dbReference>
<evidence type="ECO:0000256" key="3">
    <source>
        <dbReference type="ARBA" id="ARBA00012944"/>
    </source>
</evidence>
<evidence type="ECO:0000256" key="1">
    <source>
        <dbReference type="ARBA" id="ARBA00004225"/>
    </source>
</evidence>
<evidence type="ECO:0000256" key="5">
    <source>
        <dbReference type="ARBA" id="ARBA00022448"/>
    </source>
</evidence>
<feature type="non-terminal residue" evidence="18">
    <location>
        <position position="92"/>
    </location>
</feature>